<dbReference type="InterPro" id="IPR006640">
    <property type="entry name" value="SprT-like_domain"/>
</dbReference>
<evidence type="ECO:0000313" key="3">
    <source>
        <dbReference type="Proteomes" id="UP000094291"/>
    </source>
</evidence>
<organism evidence="2 3">
    <name type="scientific">Terasakiispira papahanaumokuakeensis</name>
    <dbReference type="NCBI Taxonomy" id="197479"/>
    <lineage>
        <taxon>Bacteria</taxon>
        <taxon>Pseudomonadati</taxon>
        <taxon>Pseudomonadota</taxon>
        <taxon>Gammaproteobacteria</taxon>
        <taxon>Oceanospirillales</taxon>
        <taxon>Terasakiispira</taxon>
    </lineage>
</organism>
<dbReference type="SMART" id="SM00731">
    <property type="entry name" value="SprT"/>
    <property type="match status" value="1"/>
</dbReference>
<proteinExistence type="predicted"/>
<reference evidence="2 3" key="1">
    <citation type="submission" date="2016-08" db="EMBL/GenBank/DDBJ databases">
        <authorList>
            <person name="Seilhamer J.J."/>
        </authorList>
    </citation>
    <scope>NUCLEOTIDE SEQUENCE [LARGE SCALE GENOMIC DNA]</scope>
    <source>
        <strain evidence="2 3">PH27A</strain>
    </source>
</reference>
<dbReference type="GO" id="GO:0006950">
    <property type="term" value="P:response to stress"/>
    <property type="evidence" value="ECO:0007669"/>
    <property type="project" value="UniProtKB-ARBA"/>
</dbReference>
<dbReference type="Proteomes" id="UP000094291">
    <property type="component" value="Unassembled WGS sequence"/>
</dbReference>
<evidence type="ECO:0000313" key="2">
    <source>
        <dbReference type="EMBL" id="ODC05378.1"/>
    </source>
</evidence>
<dbReference type="EMBL" id="MDTQ01000001">
    <property type="protein sequence ID" value="ODC05378.1"/>
    <property type="molecule type" value="Genomic_DNA"/>
</dbReference>
<dbReference type="NCBIfam" id="NF003421">
    <property type="entry name" value="PRK04860.1"/>
    <property type="match status" value="1"/>
</dbReference>
<name>A0A1E2VEG6_9GAMM</name>
<dbReference type="PANTHER" id="PTHR38773">
    <property type="entry name" value="PROTEIN SPRT"/>
    <property type="match status" value="1"/>
</dbReference>
<protein>
    <recommendedName>
        <fullName evidence="1">SprT-like domain-containing protein</fullName>
    </recommendedName>
</protein>
<dbReference type="Pfam" id="PF17283">
    <property type="entry name" value="Zn_ribbon_SprT"/>
    <property type="match status" value="1"/>
</dbReference>
<accession>A0A1E2VEG6</accession>
<dbReference type="PANTHER" id="PTHR38773:SF1">
    <property type="entry name" value="PROTEIN SPRT"/>
    <property type="match status" value="1"/>
</dbReference>
<sequence length="158" mass="18512">MRVCVQACYDQAERYFLRHFPRPEVSFKLRGGHAGVAEPGRQRLRFNRQLLLENGQPFVDEVVPHEVAHLLAYALFGRRIRPHGGEWQSIMRDVLGCIPKTRHGFDVKKAARQSFIYACQCQDREHALTIIRHRRMGQGQVYVCRVCRQPLRFVRQES</sequence>
<comment type="caution">
    <text evidence="2">The sequence shown here is derived from an EMBL/GenBank/DDBJ whole genome shotgun (WGS) entry which is preliminary data.</text>
</comment>
<keyword evidence="3" id="KW-1185">Reference proteome</keyword>
<dbReference type="STRING" id="197479.BFW38_10995"/>
<evidence type="ECO:0000259" key="1">
    <source>
        <dbReference type="SMART" id="SM00731"/>
    </source>
</evidence>
<dbReference type="AlphaFoldDB" id="A0A1E2VEG6"/>
<gene>
    <name evidence="2" type="ORF">BFW38_10995</name>
</gene>
<dbReference type="InterPro" id="IPR035240">
    <property type="entry name" value="SprT_Zn_ribbon"/>
</dbReference>
<feature type="domain" description="SprT-like" evidence="1">
    <location>
        <begin position="3"/>
        <end position="154"/>
    </location>
</feature>
<dbReference type="Pfam" id="PF10263">
    <property type="entry name" value="SprT-like"/>
    <property type="match status" value="1"/>
</dbReference>